<feature type="repeat" description="TPR" evidence="4">
    <location>
        <begin position="393"/>
        <end position="426"/>
    </location>
</feature>
<feature type="repeat" description="TPR" evidence="4">
    <location>
        <begin position="350"/>
        <end position="383"/>
    </location>
</feature>
<dbReference type="Pfam" id="PF00023">
    <property type="entry name" value="Ank"/>
    <property type="match status" value="2"/>
</dbReference>
<dbReference type="SUPFAM" id="SSF48403">
    <property type="entry name" value="Ankyrin repeat"/>
    <property type="match status" value="3"/>
</dbReference>
<evidence type="ECO:0000313" key="7">
    <source>
        <dbReference type="Proteomes" id="UP001642464"/>
    </source>
</evidence>
<dbReference type="PANTHER" id="PTHR24123">
    <property type="entry name" value="ANKYRIN REPEAT-CONTAINING"/>
    <property type="match status" value="1"/>
</dbReference>
<evidence type="ECO:0000256" key="2">
    <source>
        <dbReference type="ARBA" id="ARBA00023043"/>
    </source>
</evidence>
<feature type="repeat" description="ANK" evidence="3">
    <location>
        <begin position="921"/>
        <end position="953"/>
    </location>
</feature>
<feature type="repeat" description="ANK" evidence="3">
    <location>
        <begin position="1089"/>
        <end position="1121"/>
    </location>
</feature>
<evidence type="ECO:0000256" key="5">
    <source>
        <dbReference type="SAM" id="MobiDB-lite"/>
    </source>
</evidence>
<feature type="region of interest" description="Disordered" evidence="5">
    <location>
        <begin position="474"/>
        <end position="510"/>
    </location>
</feature>
<feature type="repeat" description="ANK" evidence="3">
    <location>
        <begin position="639"/>
        <end position="671"/>
    </location>
</feature>
<dbReference type="InterPro" id="IPR002110">
    <property type="entry name" value="Ankyrin_rpt"/>
</dbReference>
<dbReference type="InterPro" id="IPR051165">
    <property type="entry name" value="Multifunctional_ANK_Repeat"/>
</dbReference>
<dbReference type="Proteomes" id="UP001642464">
    <property type="component" value="Unassembled WGS sequence"/>
</dbReference>
<reference evidence="6 7" key="1">
    <citation type="submission" date="2024-02" db="EMBL/GenBank/DDBJ databases">
        <authorList>
            <person name="Chen Y."/>
            <person name="Shah S."/>
            <person name="Dougan E. K."/>
            <person name="Thang M."/>
            <person name="Chan C."/>
        </authorList>
    </citation>
    <scope>NUCLEOTIDE SEQUENCE [LARGE SCALE GENOMIC DNA]</scope>
</reference>
<keyword evidence="7" id="KW-1185">Reference proteome</keyword>
<dbReference type="PANTHER" id="PTHR24123:SF33">
    <property type="entry name" value="PROTEIN HOS4"/>
    <property type="match status" value="1"/>
</dbReference>
<dbReference type="Gene3D" id="1.25.40.10">
    <property type="entry name" value="Tetratricopeptide repeat domain"/>
    <property type="match status" value="2"/>
</dbReference>
<keyword evidence="2 3" id="KW-0040">ANK repeat</keyword>
<dbReference type="SUPFAM" id="SSF81901">
    <property type="entry name" value="HCP-like"/>
    <property type="match status" value="1"/>
</dbReference>
<feature type="region of interest" description="Disordered" evidence="5">
    <location>
        <begin position="1317"/>
        <end position="1346"/>
    </location>
</feature>
<gene>
    <name evidence="6" type="ORF">SCF082_LOCUS31643</name>
</gene>
<feature type="repeat" description="ANK" evidence="3">
    <location>
        <begin position="990"/>
        <end position="1022"/>
    </location>
</feature>
<proteinExistence type="predicted"/>
<dbReference type="SMART" id="SM00248">
    <property type="entry name" value="ANK"/>
    <property type="match status" value="16"/>
</dbReference>
<dbReference type="InterPro" id="IPR011990">
    <property type="entry name" value="TPR-like_helical_dom_sf"/>
</dbReference>
<keyword evidence="1" id="KW-0677">Repeat</keyword>
<dbReference type="Pfam" id="PF13424">
    <property type="entry name" value="TPR_12"/>
    <property type="match status" value="3"/>
</dbReference>
<protein>
    <submittedName>
        <fullName evidence="6">Ankyrin-1 (ANK-1) (Ankyrin-R) (Erythrocyte ankyrin)</fullName>
    </submittedName>
</protein>
<comment type="caution">
    <text evidence="6">The sequence shown here is derived from an EMBL/GenBank/DDBJ whole genome shotgun (WGS) entry which is preliminary data.</text>
</comment>
<dbReference type="InterPro" id="IPR036770">
    <property type="entry name" value="Ankyrin_rpt-contain_sf"/>
</dbReference>
<keyword evidence="4" id="KW-0802">TPR repeat</keyword>
<dbReference type="Gene3D" id="1.25.40.20">
    <property type="entry name" value="Ankyrin repeat-containing domain"/>
    <property type="match status" value="3"/>
</dbReference>
<evidence type="ECO:0000256" key="1">
    <source>
        <dbReference type="ARBA" id="ARBA00022737"/>
    </source>
</evidence>
<evidence type="ECO:0000256" key="3">
    <source>
        <dbReference type="PROSITE-ProRule" id="PRU00023"/>
    </source>
</evidence>
<organism evidence="6 7">
    <name type="scientific">Durusdinium trenchii</name>
    <dbReference type="NCBI Taxonomy" id="1381693"/>
    <lineage>
        <taxon>Eukaryota</taxon>
        <taxon>Sar</taxon>
        <taxon>Alveolata</taxon>
        <taxon>Dinophyceae</taxon>
        <taxon>Suessiales</taxon>
        <taxon>Symbiodiniaceae</taxon>
        <taxon>Durusdinium</taxon>
    </lineage>
</organism>
<feature type="repeat" description="ANK" evidence="3">
    <location>
        <begin position="1286"/>
        <end position="1318"/>
    </location>
</feature>
<dbReference type="InterPro" id="IPR019734">
    <property type="entry name" value="TPR_rpt"/>
</dbReference>
<dbReference type="SUPFAM" id="SSF48452">
    <property type="entry name" value="TPR-like"/>
    <property type="match status" value="1"/>
</dbReference>
<dbReference type="PROSITE" id="PS50297">
    <property type="entry name" value="ANK_REP_REGION"/>
    <property type="match status" value="5"/>
</dbReference>
<dbReference type="Pfam" id="PF12796">
    <property type="entry name" value="Ank_2"/>
    <property type="match status" value="4"/>
</dbReference>
<sequence length="1346" mass="146565">MIHRSSSGASGDGWHFSPPPSFTRGHQVLMHQLHEVQKKGETMAICGKLYELVQVNLKILSWKTARQHLQESLRILQAWPGDDQNPRTADTLRKLVIVAAETEDLHQDLSDLMHALQHWQERKQGVKVHLETQSAIAGTLHFLRFVLVGSGDVKQAIQYLQEVMQKEQNLPPEDVDQHLWAATLDQLGVVTAMTGDLKQAFMHLNESLQMKHAIYGDCANPRAAATLHKLGAVTKERGHLQQALRYLKECLQMRRSLNSGVDSGIAATLHQIGLVTAMTGDLRHALQYLQDSLGVTQNLHHGDHLHSATTLSELGVVTGQMGDLTQAEKYLQESLRIQRSLKSDVDPGIASTLHQLGAVVGERGDLQQAVQYLNESLAMQQALYGTGNSYGVALTLHMLGYLMVEAGDFSEAQQYLQRSFQMQRLRGKEAVQGAIALLFLQDDLRYLIECYRALSLELDYQRVLHVSRSGLVADSDSNSAQPMRHQDQAPSDGVQQNDEGAPGSCRPFRKNARHQGTSLMMAVQEALAGNDFGYVRVSELITAQADVNHTCHSPNGPSLLSMVVLANNARLTTMLCQAKADVARVSESPSAISLAHGRRMVASLEAMARFPECYRADDLTPDLVRLLVKGTDINWADVHGRTALHQHAAAQRLEAASLLVQHKARIDVRDSGGKAPMDLVPEMAEEGAQWQSLLSFVTLAVGFSGDEMALPISEVNVQQDFVHCVRQKLREYYQLRGESVSYFTLRIMDGVSGQNILQIGSWEALGKPKRVTIARGNFAVQSPDTEEQTKEFLKLAGQVGTDADQLIRGHLLNFQDPNVTDERGETAAFKASRNSDLPKLEILELGCADFNQDIDGATPLFVVAQHGWLPGAKFLVLYKAEVDKSFKTNATPAYVAAQNGHLDVVGFLVESNAKLDARTADGATPLFIASQMGHYGIVQMLLIARSSLDLPNQTGAAALFIAAQQLGNDHSDIVELLLSWHANLEQRTAGGASPVYIAAQKGCNDSLTLLLKAEANPNVAANDGATPLLIASQNGHQSSAGILLSSRALVNKPMSTFATPLFVSAQNGHLGVAKVLVEWAADVQLSLQNGTSPAYVAAQNGHKAMIKFLCEKKADIEATGAGGATAFFIAAQNGRLGVLQFLLEIIKLRTSPRQIMAEVWRPAALLGQLDVKTNDKSTPLLVSSQNGHMDVVLFLTQDEFQVLPVADMAQAHDGVDQGLTGTLETPLFIACQGGHEAIVTELLQNDSDANQLKHDQTSPLYIAKGHNGIVRKLLEKRADPELALASHATPLYIASSKGHLGIVRELLAIRANANTTPRHETTPLSVSVQNKHAEAQTPTACLRKTA</sequence>
<evidence type="ECO:0000313" key="6">
    <source>
        <dbReference type="EMBL" id="CAK9059871.1"/>
    </source>
</evidence>
<name>A0ABP0N8F6_9DINO</name>
<dbReference type="SMART" id="SM00028">
    <property type="entry name" value="TPR"/>
    <property type="match status" value="7"/>
</dbReference>
<dbReference type="EMBL" id="CAXAMM010026891">
    <property type="protein sequence ID" value="CAK9059871.1"/>
    <property type="molecule type" value="Genomic_DNA"/>
</dbReference>
<evidence type="ECO:0000256" key="4">
    <source>
        <dbReference type="PROSITE-ProRule" id="PRU00339"/>
    </source>
</evidence>
<feature type="repeat" description="ANK" evidence="3">
    <location>
        <begin position="888"/>
        <end position="920"/>
    </location>
</feature>
<dbReference type="PROSITE" id="PS50005">
    <property type="entry name" value="TPR"/>
    <property type="match status" value="2"/>
</dbReference>
<accession>A0ABP0N8F6</accession>
<feature type="compositionally biased region" description="Polar residues" evidence="5">
    <location>
        <begin position="1317"/>
        <end position="1330"/>
    </location>
</feature>
<dbReference type="PROSITE" id="PS50088">
    <property type="entry name" value="ANK_REPEAT"/>
    <property type="match status" value="6"/>
</dbReference>